<accession>I8T8V1</accession>
<keyword evidence="2" id="KW-1133">Transmembrane helix</keyword>
<dbReference type="PANTHER" id="PTHR23150">
    <property type="entry name" value="SULFATASE MODIFYING FACTOR 1, 2"/>
    <property type="match status" value="1"/>
</dbReference>
<feature type="domain" description="Sulfatase-modifying factor enzyme-like" evidence="3">
    <location>
        <begin position="102"/>
        <end position="312"/>
    </location>
</feature>
<organism evidence="4 5">
    <name type="scientific">Hydrocarboniphaga effusa AP103</name>
    <dbReference type="NCBI Taxonomy" id="1172194"/>
    <lineage>
        <taxon>Bacteria</taxon>
        <taxon>Pseudomonadati</taxon>
        <taxon>Pseudomonadota</taxon>
        <taxon>Gammaproteobacteria</taxon>
        <taxon>Nevskiales</taxon>
        <taxon>Nevskiaceae</taxon>
        <taxon>Hydrocarboniphaga</taxon>
    </lineage>
</organism>
<keyword evidence="2" id="KW-0812">Transmembrane</keyword>
<dbReference type="InterPro" id="IPR016187">
    <property type="entry name" value="CTDL_fold"/>
</dbReference>
<evidence type="ECO:0000313" key="4">
    <source>
        <dbReference type="EMBL" id="EIT70395.1"/>
    </source>
</evidence>
<dbReference type="RefSeq" id="WP_007183488.1">
    <property type="nucleotide sequence ID" value="NZ_AKGD01000001.1"/>
</dbReference>
<reference evidence="4 5" key="1">
    <citation type="journal article" date="2012" name="J. Bacteriol.">
        <title>Genome Sequence of n-Alkane-Degrading Hydrocarboniphaga effusa Strain AP103T (ATCC BAA-332T).</title>
        <authorList>
            <person name="Chang H.K."/>
            <person name="Zylstra G.J."/>
            <person name="Chae J.C."/>
        </authorList>
    </citation>
    <scope>NUCLEOTIDE SEQUENCE [LARGE SCALE GENOMIC DNA]</scope>
    <source>
        <strain evidence="4 5">AP103</strain>
    </source>
</reference>
<evidence type="ECO:0000259" key="3">
    <source>
        <dbReference type="Pfam" id="PF03781"/>
    </source>
</evidence>
<dbReference type="Pfam" id="PF03781">
    <property type="entry name" value="FGE-sulfatase"/>
    <property type="match status" value="1"/>
</dbReference>
<dbReference type="EMBL" id="AKGD01000001">
    <property type="protein sequence ID" value="EIT70395.1"/>
    <property type="molecule type" value="Genomic_DNA"/>
</dbReference>
<keyword evidence="5" id="KW-1185">Reference proteome</keyword>
<keyword evidence="2" id="KW-0472">Membrane</keyword>
<dbReference type="InterPro" id="IPR042095">
    <property type="entry name" value="SUMF_sf"/>
</dbReference>
<sequence>MKRPSEPASPTPERAAAEPRIRPLDLDANPERSPSEALRWVLFAVAAASVIAAVWLTSLPTPSGGDRSLWASLGATQTSSLPTTVAVPAGVLPFADAKDGGYAVQAFAIGRTEVTVEQFRLFVQRSGYQGSSWAAFPCLGTAIDLSWQQPGYGQSDTFPVVCVSAVDAMAYAEWLSAQTGRSFRLPTEIEWEYAARAGAQTRFWWGDTYDERMADCNGCSPNSRARPTFVGSWPANAWGLHDVAGNVREWTCSVFLMPMRSESQHCEQALDETVNLTVRGGSWQESVDALALSDRRPYGAFQRNVWTGFRVVETAAATTK</sequence>
<protein>
    <recommendedName>
        <fullName evidence="3">Sulfatase-modifying factor enzyme-like domain-containing protein</fullName>
    </recommendedName>
</protein>
<comment type="caution">
    <text evidence="4">The sequence shown here is derived from an EMBL/GenBank/DDBJ whole genome shotgun (WGS) entry which is preliminary data.</text>
</comment>
<dbReference type="SUPFAM" id="SSF56436">
    <property type="entry name" value="C-type lectin-like"/>
    <property type="match status" value="1"/>
</dbReference>
<feature type="region of interest" description="Disordered" evidence="1">
    <location>
        <begin position="1"/>
        <end position="29"/>
    </location>
</feature>
<evidence type="ECO:0000256" key="2">
    <source>
        <dbReference type="SAM" id="Phobius"/>
    </source>
</evidence>
<dbReference type="InterPro" id="IPR005532">
    <property type="entry name" value="SUMF_dom"/>
</dbReference>
<evidence type="ECO:0000313" key="5">
    <source>
        <dbReference type="Proteomes" id="UP000003704"/>
    </source>
</evidence>
<gene>
    <name evidence="4" type="ORF">WQQ_05320</name>
</gene>
<dbReference type="OrthoDB" id="9768004at2"/>
<dbReference type="AlphaFoldDB" id="I8T8V1"/>
<name>I8T8V1_9GAMM</name>
<dbReference type="PANTHER" id="PTHR23150:SF19">
    <property type="entry name" value="FORMYLGLYCINE-GENERATING ENZYME"/>
    <property type="match status" value="1"/>
</dbReference>
<feature type="compositionally biased region" description="Basic and acidic residues" evidence="1">
    <location>
        <begin position="15"/>
        <end position="29"/>
    </location>
</feature>
<dbReference type="InterPro" id="IPR051043">
    <property type="entry name" value="Sulfatase_Mod_Factor_Kinase"/>
</dbReference>
<dbReference type="STRING" id="1172194.WQQ_05320"/>
<dbReference type="GO" id="GO:0120147">
    <property type="term" value="F:formylglycine-generating oxidase activity"/>
    <property type="evidence" value="ECO:0007669"/>
    <property type="project" value="TreeGrafter"/>
</dbReference>
<evidence type="ECO:0000256" key="1">
    <source>
        <dbReference type="SAM" id="MobiDB-lite"/>
    </source>
</evidence>
<feature type="transmembrane region" description="Helical" evidence="2">
    <location>
        <begin position="37"/>
        <end position="57"/>
    </location>
</feature>
<dbReference type="Proteomes" id="UP000003704">
    <property type="component" value="Unassembled WGS sequence"/>
</dbReference>
<proteinExistence type="predicted"/>
<dbReference type="Gene3D" id="3.90.1580.10">
    <property type="entry name" value="paralog of FGE (formylglycine-generating enzyme)"/>
    <property type="match status" value="1"/>
</dbReference>